<dbReference type="Proteomes" id="UP000431080">
    <property type="component" value="Unassembled WGS sequence"/>
</dbReference>
<dbReference type="SUPFAM" id="SSF49879">
    <property type="entry name" value="SMAD/FHA domain"/>
    <property type="match status" value="1"/>
</dbReference>
<comment type="caution">
    <text evidence="4">The sequence shown here is derived from an EMBL/GenBank/DDBJ whole genome shotgun (WGS) entry which is preliminary data.</text>
</comment>
<evidence type="ECO:0000313" key="5">
    <source>
        <dbReference type="Proteomes" id="UP000431080"/>
    </source>
</evidence>
<keyword evidence="1" id="KW-0597">Phosphoprotein</keyword>
<protein>
    <submittedName>
        <fullName evidence="4">FHA domain-containing protein</fullName>
    </submittedName>
</protein>
<evidence type="ECO:0000256" key="2">
    <source>
        <dbReference type="SAM" id="MobiDB-lite"/>
    </source>
</evidence>
<proteinExistence type="predicted"/>
<gene>
    <name evidence="4" type="ORF">GE115_02480</name>
</gene>
<dbReference type="PROSITE" id="PS50006">
    <property type="entry name" value="FHA_DOMAIN"/>
    <property type="match status" value="1"/>
</dbReference>
<dbReference type="Gene3D" id="2.60.200.20">
    <property type="match status" value="1"/>
</dbReference>
<dbReference type="InterPro" id="IPR000253">
    <property type="entry name" value="FHA_dom"/>
</dbReference>
<feature type="domain" description="FHA" evidence="3">
    <location>
        <begin position="351"/>
        <end position="407"/>
    </location>
</feature>
<evidence type="ECO:0000259" key="3">
    <source>
        <dbReference type="PROSITE" id="PS50006"/>
    </source>
</evidence>
<sequence length="445" mass="44341">MIEYVPDQGSKWIGVVRRGRVLMVPSASSPLIEALWEAVAATEPVPAVLEVMTRDGIQDAPQFALAVPVGATEVHAVVRGGFRVRGSGEAMTGARVSTWSEHVLETDGSFEVVAPFARAAGAGWRLVEGVVATGCVRVGERAATASPAAGAAGSDATGSEATGAADATPAAKTASEPDAPAAAAEALPEPEAAAEAVKPTGAAPAVAAAPSADAPAGGKPPAANQTSANPPAAVAPVTAPVEATLIPEQTLLSVDDEVEDRTVVIARGAKPAPVADDSLEEDGTIALPSIQRLRRERGTASGGGAKTIDAAAMPAATSSASAPTSSPGAASTPSIHLALPGQAREALTGEIVLGRSPGVTRAVGGRLPRLVTIGAGDPDISRSHVKVGLHGGTVVVTDLDSRNGTVIIQPGRPPVRLRAGEDTPVLVGTVIDLGGGWSVKVEEGD</sequence>
<evidence type="ECO:0000313" key="4">
    <source>
        <dbReference type="EMBL" id="MRG58744.1"/>
    </source>
</evidence>
<feature type="region of interest" description="Disordered" evidence="2">
    <location>
        <begin position="144"/>
        <end position="235"/>
    </location>
</feature>
<name>A0A6I2F2Y9_9MICO</name>
<dbReference type="InterPro" id="IPR008984">
    <property type="entry name" value="SMAD_FHA_dom_sf"/>
</dbReference>
<accession>A0A6I2F2Y9</accession>
<dbReference type="Pfam" id="PF00498">
    <property type="entry name" value="FHA"/>
    <property type="match status" value="1"/>
</dbReference>
<evidence type="ECO:0000256" key="1">
    <source>
        <dbReference type="ARBA" id="ARBA00022553"/>
    </source>
</evidence>
<reference evidence="4 5" key="1">
    <citation type="submission" date="2019-10" db="EMBL/GenBank/DDBJ databases">
        <authorList>
            <person name="Nie G."/>
            <person name="Ming H."/>
            <person name="Yi B."/>
        </authorList>
    </citation>
    <scope>NUCLEOTIDE SEQUENCE [LARGE SCALE GENOMIC DNA]</scope>
    <source>
        <strain evidence="4 5">CFH 90414</strain>
    </source>
</reference>
<dbReference type="CDD" id="cd00060">
    <property type="entry name" value="FHA"/>
    <property type="match status" value="1"/>
</dbReference>
<dbReference type="EMBL" id="WJIF01000001">
    <property type="protein sequence ID" value="MRG58744.1"/>
    <property type="molecule type" value="Genomic_DNA"/>
</dbReference>
<organism evidence="4 5">
    <name type="scientific">Agromyces agglutinans</name>
    <dbReference type="NCBI Taxonomy" id="2662258"/>
    <lineage>
        <taxon>Bacteria</taxon>
        <taxon>Bacillati</taxon>
        <taxon>Actinomycetota</taxon>
        <taxon>Actinomycetes</taxon>
        <taxon>Micrococcales</taxon>
        <taxon>Microbacteriaceae</taxon>
        <taxon>Agromyces</taxon>
    </lineage>
</organism>
<dbReference type="AlphaFoldDB" id="A0A6I2F2Y9"/>
<keyword evidence="5" id="KW-1185">Reference proteome</keyword>
<dbReference type="RefSeq" id="WP_153683175.1">
    <property type="nucleotide sequence ID" value="NZ_WJIF01000001.1"/>
</dbReference>